<dbReference type="InterPro" id="IPR001279">
    <property type="entry name" value="Metallo-B-lactamas"/>
</dbReference>
<gene>
    <name evidence="3" type="ORF">GCM10011487_46410</name>
</gene>
<dbReference type="SUPFAM" id="SSF56281">
    <property type="entry name" value="Metallo-hydrolase/oxidoreductase"/>
    <property type="match status" value="1"/>
</dbReference>
<evidence type="ECO:0000259" key="2">
    <source>
        <dbReference type="SMART" id="SM00849"/>
    </source>
</evidence>
<dbReference type="NCBIfam" id="NF033105">
    <property type="entry name" value="bla_subclass_B3"/>
    <property type="match status" value="1"/>
</dbReference>
<dbReference type="PANTHER" id="PTHR42951:SF17">
    <property type="entry name" value="METALLO-BETA-LACTAMASE DOMAIN-CONTAINING PROTEIN"/>
    <property type="match status" value="1"/>
</dbReference>
<keyword evidence="4" id="KW-1185">Reference proteome</keyword>
<dbReference type="RefSeq" id="WP_161814310.1">
    <property type="nucleotide sequence ID" value="NZ_BLJN01000005.1"/>
</dbReference>
<accession>A0A829YIH2</accession>
<evidence type="ECO:0000256" key="1">
    <source>
        <dbReference type="SAM" id="SignalP"/>
    </source>
</evidence>
<feature type="domain" description="Metallo-beta-lactamase" evidence="2">
    <location>
        <begin position="52"/>
        <end position="245"/>
    </location>
</feature>
<evidence type="ECO:0000313" key="3">
    <source>
        <dbReference type="EMBL" id="GFE82641.1"/>
    </source>
</evidence>
<dbReference type="Gene3D" id="3.60.15.10">
    <property type="entry name" value="Ribonuclease Z/Hydroxyacylglutathione hydrolase-like"/>
    <property type="match status" value="1"/>
</dbReference>
<dbReference type="SMART" id="SM00849">
    <property type="entry name" value="Lactamase_B"/>
    <property type="match status" value="1"/>
</dbReference>
<dbReference type="AlphaFoldDB" id="A0A829YIH2"/>
<dbReference type="Pfam" id="PF00753">
    <property type="entry name" value="Lactamase_B"/>
    <property type="match status" value="1"/>
</dbReference>
<dbReference type="InterPro" id="IPR050855">
    <property type="entry name" value="NDM-1-like"/>
</dbReference>
<name>A0A829YIH2_9GAMM</name>
<reference evidence="4" key="1">
    <citation type="submission" date="2020-01" db="EMBL/GenBank/DDBJ databases">
        <title>'Steroidobacter agaridevorans' sp. nov., agar-degrading bacteria isolated from rhizosphere soils.</title>
        <authorList>
            <person name="Ikenaga M."/>
            <person name="Kataoka M."/>
            <person name="Murouchi A."/>
            <person name="Katsuragi S."/>
            <person name="Sakai M."/>
        </authorList>
    </citation>
    <scope>NUCLEOTIDE SEQUENCE [LARGE SCALE GENOMIC DNA]</scope>
    <source>
        <strain evidence="4">YU21-B</strain>
    </source>
</reference>
<feature type="chain" id="PRO_5032446901" evidence="1">
    <location>
        <begin position="22"/>
        <end position="295"/>
    </location>
</feature>
<keyword evidence="1" id="KW-0732">Signal</keyword>
<comment type="caution">
    <text evidence="3">The sequence shown here is derived from an EMBL/GenBank/DDBJ whole genome shotgun (WGS) entry which is preliminary data.</text>
</comment>
<dbReference type="NCBIfam" id="NF012229">
    <property type="entry name" value="bla_class_B_core"/>
    <property type="match status" value="1"/>
</dbReference>
<sequence>MSRSWILSVVTSLSLAGSVHAAAIDCTRCEAWNQEQAPFQIYGNTYYVGPRGLSSVLITSPQGHVLIDGALPQSAPLIAKHIQQLGFKLTDVKVIVNSHTHYDHAGGIAELQKLTGAKVIASDKAAPVLRSGHVGSDDPQVEHLLPFPAVSTVEALGQKQSVQVGTLKLSVIHTPGHAPGGTSWRWQSCEADRCLNMVYSDSLNAVSDKSFKYGGDPRWPTAAKELSASMEAISAAPCDVLITAHPDVSGFSAAIDEGGNGDRSKLIDSSACKRYVETTRQLLDKRLASEKTDKK</sequence>
<dbReference type="Proteomes" id="UP000445000">
    <property type="component" value="Unassembled WGS sequence"/>
</dbReference>
<proteinExistence type="predicted"/>
<dbReference type="EMBL" id="BLJN01000005">
    <property type="protein sequence ID" value="GFE82641.1"/>
    <property type="molecule type" value="Genomic_DNA"/>
</dbReference>
<organism evidence="3 4">
    <name type="scientific">Steroidobacter agaridevorans</name>
    <dbReference type="NCBI Taxonomy" id="2695856"/>
    <lineage>
        <taxon>Bacteria</taxon>
        <taxon>Pseudomonadati</taxon>
        <taxon>Pseudomonadota</taxon>
        <taxon>Gammaproteobacteria</taxon>
        <taxon>Steroidobacterales</taxon>
        <taxon>Steroidobacteraceae</taxon>
        <taxon>Steroidobacter</taxon>
    </lineage>
</organism>
<protein>
    <submittedName>
        <fullName evidence="3">CAU/MBL1b family subclass B3 metallo-beta-lactamase</fullName>
    </submittedName>
</protein>
<feature type="signal peptide" evidence="1">
    <location>
        <begin position="1"/>
        <end position="21"/>
    </location>
</feature>
<evidence type="ECO:0000313" key="4">
    <source>
        <dbReference type="Proteomes" id="UP000445000"/>
    </source>
</evidence>
<dbReference type="InterPro" id="IPR036866">
    <property type="entry name" value="RibonucZ/Hydroxyglut_hydro"/>
</dbReference>
<dbReference type="PANTHER" id="PTHR42951">
    <property type="entry name" value="METALLO-BETA-LACTAMASE DOMAIN-CONTAINING"/>
    <property type="match status" value="1"/>
</dbReference>